<gene>
    <name evidence="1" type="ORF">MEUPH1_LOCUS20855</name>
</gene>
<dbReference type="Proteomes" id="UP001160148">
    <property type="component" value="Unassembled WGS sequence"/>
</dbReference>
<keyword evidence="2" id="KW-1185">Reference proteome</keyword>
<reference evidence="1 2" key="1">
    <citation type="submission" date="2023-01" db="EMBL/GenBank/DDBJ databases">
        <authorList>
            <person name="Whitehead M."/>
        </authorList>
    </citation>
    <scope>NUCLEOTIDE SEQUENCE [LARGE SCALE GENOMIC DNA]</scope>
</reference>
<evidence type="ECO:0000313" key="1">
    <source>
        <dbReference type="EMBL" id="CAI6366250.1"/>
    </source>
</evidence>
<proteinExistence type="predicted"/>
<dbReference type="AlphaFoldDB" id="A0AAV0XD29"/>
<comment type="caution">
    <text evidence="1">The sequence shown here is derived from an EMBL/GenBank/DDBJ whole genome shotgun (WGS) entry which is preliminary data.</text>
</comment>
<dbReference type="EMBL" id="CARXXK010000004">
    <property type="protein sequence ID" value="CAI6366250.1"/>
    <property type="molecule type" value="Genomic_DNA"/>
</dbReference>
<evidence type="ECO:0000313" key="2">
    <source>
        <dbReference type="Proteomes" id="UP001160148"/>
    </source>
</evidence>
<organism evidence="1 2">
    <name type="scientific">Macrosiphum euphorbiae</name>
    <name type="common">potato aphid</name>
    <dbReference type="NCBI Taxonomy" id="13131"/>
    <lineage>
        <taxon>Eukaryota</taxon>
        <taxon>Metazoa</taxon>
        <taxon>Ecdysozoa</taxon>
        <taxon>Arthropoda</taxon>
        <taxon>Hexapoda</taxon>
        <taxon>Insecta</taxon>
        <taxon>Pterygota</taxon>
        <taxon>Neoptera</taxon>
        <taxon>Paraneoptera</taxon>
        <taxon>Hemiptera</taxon>
        <taxon>Sternorrhyncha</taxon>
        <taxon>Aphidomorpha</taxon>
        <taxon>Aphidoidea</taxon>
        <taxon>Aphididae</taxon>
        <taxon>Macrosiphini</taxon>
        <taxon>Macrosiphum</taxon>
    </lineage>
</organism>
<sequence>MTAGLLHDPIFMIMTGHLGKNRNKLKKIPKPSQTFNLQNQNLYYDLYFNANNSKQNFVSKNYSDKFLKTLTLYFNDSCILDPLTPKKDWIRNLSRDFYSLNNEHIGRIMSAYTFYNYGFFIIRAPEITQFQNAAIPNEMGRLYVTHYNITPQTLTTDILLNMINITKDTIRKTKNKELKLICKKLLNFEITGLTK</sequence>
<protein>
    <submittedName>
        <fullName evidence="1">Uncharacterized protein</fullName>
    </submittedName>
</protein>
<name>A0AAV0XD29_9HEMI</name>
<accession>A0AAV0XD29</accession>